<reference evidence="2" key="2">
    <citation type="journal article" name="Front. Microbiol.">
        <title>Degradative Capacity of Two Strains of Rhodonia placenta: From Phenotype to Genotype.</title>
        <authorList>
            <person name="Kolle M."/>
            <person name="Horta M.A.C."/>
            <person name="Nowrousian M."/>
            <person name="Ohm R.A."/>
            <person name="Benz J.P."/>
            <person name="Pilgard A."/>
        </authorList>
    </citation>
    <scope>NUCLEOTIDE SEQUENCE</scope>
    <source>
        <strain evidence="2">FPRL280</strain>
    </source>
</reference>
<accession>A0A8H7PBN1</accession>
<evidence type="ECO:0000256" key="1">
    <source>
        <dbReference type="SAM" id="MobiDB-lite"/>
    </source>
</evidence>
<dbReference type="SUPFAM" id="SSF54197">
    <property type="entry name" value="HIT-like"/>
    <property type="match status" value="1"/>
</dbReference>
<gene>
    <name evidence="2" type="ORF">IEO21_00255</name>
</gene>
<comment type="caution">
    <text evidence="2">The sequence shown here is derived from an EMBL/GenBank/DDBJ whole genome shotgun (WGS) entry which is preliminary data.</text>
</comment>
<name>A0A8H7PBN1_9APHY</name>
<organism evidence="2 3">
    <name type="scientific">Rhodonia placenta</name>
    <dbReference type="NCBI Taxonomy" id="104341"/>
    <lineage>
        <taxon>Eukaryota</taxon>
        <taxon>Fungi</taxon>
        <taxon>Dikarya</taxon>
        <taxon>Basidiomycota</taxon>
        <taxon>Agaricomycotina</taxon>
        <taxon>Agaricomycetes</taxon>
        <taxon>Polyporales</taxon>
        <taxon>Adustoporiaceae</taxon>
        <taxon>Rhodonia</taxon>
    </lineage>
</organism>
<sequence length="204" mass="22045">MAFAPKPGCPMCSIVASANHPSEDSAASPQIIWRDENLTAYKETANPVSSLGHIIIVFKQVVDSENLEDTPSDLPLLASLRDVSQRLLSAAPPHPTPSFRIGFITPPFRDIRIPVTDHLHAHAYILPADRMGWVRSVGFGSLAWYAIDDLMAEIREESSNNRVRSGPTSRPIDSVPSAGARVGTADGTETTKPSIATVDLEHGQ</sequence>
<evidence type="ECO:0000313" key="2">
    <source>
        <dbReference type="EMBL" id="KAF9821825.1"/>
    </source>
</evidence>
<proteinExistence type="predicted"/>
<dbReference type="InterPro" id="IPR036265">
    <property type="entry name" value="HIT-like_sf"/>
</dbReference>
<feature type="region of interest" description="Disordered" evidence="1">
    <location>
        <begin position="158"/>
        <end position="204"/>
    </location>
</feature>
<protein>
    <recommendedName>
        <fullName evidence="4">HIT domain-containing protein</fullName>
    </recommendedName>
</protein>
<dbReference type="AlphaFoldDB" id="A0A8H7PBN1"/>
<dbReference type="EMBL" id="JADOXO010000002">
    <property type="protein sequence ID" value="KAF9821825.1"/>
    <property type="molecule type" value="Genomic_DNA"/>
</dbReference>
<reference evidence="2" key="1">
    <citation type="submission" date="2020-11" db="EMBL/GenBank/DDBJ databases">
        <authorList>
            <person name="Koelle M."/>
            <person name="Horta M.A.C."/>
            <person name="Nowrousian M."/>
            <person name="Ohm R.A."/>
            <person name="Benz P."/>
            <person name="Pilgard A."/>
        </authorList>
    </citation>
    <scope>NUCLEOTIDE SEQUENCE</scope>
    <source>
        <strain evidence="2">FPRL280</strain>
    </source>
</reference>
<evidence type="ECO:0000313" key="3">
    <source>
        <dbReference type="Proteomes" id="UP000639403"/>
    </source>
</evidence>
<dbReference type="Proteomes" id="UP000639403">
    <property type="component" value="Unassembled WGS sequence"/>
</dbReference>
<dbReference type="Gene3D" id="3.30.428.10">
    <property type="entry name" value="HIT-like"/>
    <property type="match status" value="1"/>
</dbReference>
<evidence type="ECO:0008006" key="4">
    <source>
        <dbReference type="Google" id="ProtNLM"/>
    </source>
</evidence>